<dbReference type="Proteomes" id="UP000196205">
    <property type="component" value="Chromosome"/>
</dbReference>
<dbReference type="AlphaFoldDB" id="A0A1Y0XWV7"/>
<name>A0A1Y0XWV7_ACEPA</name>
<dbReference type="OrthoDB" id="7276508at2"/>
<dbReference type="EMBL" id="CP021509">
    <property type="protein sequence ID" value="ARW47378.1"/>
    <property type="molecule type" value="Genomic_DNA"/>
</dbReference>
<dbReference type="RefSeq" id="WP_087651608.1">
    <property type="nucleotide sequence ID" value="NZ_CP021509.1"/>
</dbReference>
<evidence type="ECO:0000313" key="1">
    <source>
        <dbReference type="EMBL" id="ARW47378.1"/>
    </source>
</evidence>
<sequence>MTPDEAYAVLGVCDPIKHSRTWAENIWGVDGLPLSVAQRLIQQEAGTLARRLIEHGGAPLVDDYVLLFTTSAKARLFDLYMSQYLGGAA</sequence>
<evidence type="ECO:0000313" key="2">
    <source>
        <dbReference type="Proteomes" id="UP000196205"/>
    </source>
</evidence>
<reference evidence="1 2" key="1">
    <citation type="submission" date="2017-05" db="EMBL/GenBank/DDBJ databases">
        <title>Genome sequence of Acetobacter pasteurianus subsp. pasteurianus strain SRCM101342.</title>
        <authorList>
            <person name="Cho S.H."/>
        </authorList>
    </citation>
    <scope>NUCLEOTIDE SEQUENCE [LARGE SCALE GENOMIC DNA]</scope>
    <source>
        <strain evidence="1 2">SRCM101342</strain>
    </source>
</reference>
<gene>
    <name evidence="1" type="ORF">S1001342_01032</name>
</gene>
<organism evidence="1 2">
    <name type="scientific">Acetobacter pasteurianus subsp. pasteurianus</name>
    <dbReference type="NCBI Taxonomy" id="481145"/>
    <lineage>
        <taxon>Bacteria</taxon>
        <taxon>Pseudomonadati</taxon>
        <taxon>Pseudomonadota</taxon>
        <taxon>Alphaproteobacteria</taxon>
        <taxon>Acetobacterales</taxon>
        <taxon>Acetobacteraceae</taxon>
        <taxon>Acetobacter</taxon>
    </lineage>
</organism>
<accession>A0A1Y0XWV7</accession>
<proteinExistence type="predicted"/>
<protein>
    <submittedName>
        <fullName evidence="1">Uncharacterized protein</fullName>
    </submittedName>
</protein>